<evidence type="ECO:0000259" key="2">
    <source>
        <dbReference type="PROSITE" id="PS50805"/>
    </source>
</evidence>
<proteinExistence type="predicted"/>
<accession>A0AAV7VEZ6</accession>
<dbReference type="Proteomes" id="UP001066276">
    <property type="component" value="Chromosome 2_1"/>
</dbReference>
<dbReference type="InterPro" id="IPR001909">
    <property type="entry name" value="KRAB"/>
</dbReference>
<dbReference type="InterPro" id="IPR050169">
    <property type="entry name" value="Krueppel_C2H2_ZnF"/>
</dbReference>
<dbReference type="AlphaFoldDB" id="A0AAV7VEZ6"/>
<dbReference type="PANTHER" id="PTHR23232">
    <property type="entry name" value="KRAB DOMAIN C2H2 ZINC FINGER"/>
    <property type="match status" value="1"/>
</dbReference>
<comment type="caution">
    <text evidence="3">The sequence shown here is derived from an EMBL/GenBank/DDBJ whole genome shotgun (WGS) entry which is preliminary data.</text>
</comment>
<reference evidence="3" key="1">
    <citation type="journal article" date="2022" name="bioRxiv">
        <title>Sequencing and chromosome-scale assembly of the giantPleurodeles waltlgenome.</title>
        <authorList>
            <person name="Brown T."/>
            <person name="Elewa A."/>
            <person name="Iarovenko S."/>
            <person name="Subramanian E."/>
            <person name="Araus A.J."/>
            <person name="Petzold A."/>
            <person name="Susuki M."/>
            <person name="Suzuki K.-i.T."/>
            <person name="Hayashi T."/>
            <person name="Toyoda A."/>
            <person name="Oliveira C."/>
            <person name="Osipova E."/>
            <person name="Leigh N.D."/>
            <person name="Simon A."/>
            <person name="Yun M.H."/>
        </authorList>
    </citation>
    <scope>NUCLEOTIDE SEQUENCE</scope>
    <source>
        <strain evidence="3">20211129_DDA</strain>
        <tissue evidence="3">Liver</tissue>
    </source>
</reference>
<dbReference type="InterPro" id="IPR036051">
    <property type="entry name" value="KRAB_dom_sf"/>
</dbReference>
<organism evidence="3 4">
    <name type="scientific">Pleurodeles waltl</name>
    <name type="common">Iberian ribbed newt</name>
    <dbReference type="NCBI Taxonomy" id="8319"/>
    <lineage>
        <taxon>Eukaryota</taxon>
        <taxon>Metazoa</taxon>
        <taxon>Chordata</taxon>
        <taxon>Craniata</taxon>
        <taxon>Vertebrata</taxon>
        <taxon>Euteleostomi</taxon>
        <taxon>Amphibia</taxon>
        <taxon>Batrachia</taxon>
        <taxon>Caudata</taxon>
        <taxon>Salamandroidea</taxon>
        <taxon>Salamandridae</taxon>
        <taxon>Pleurodelinae</taxon>
        <taxon>Pleurodeles</taxon>
    </lineage>
</organism>
<dbReference type="SMART" id="SM00349">
    <property type="entry name" value="KRAB"/>
    <property type="match status" value="1"/>
</dbReference>
<feature type="region of interest" description="Disordered" evidence="1">
    <location>
        <begin position="161"/>
        <end position="184"/>
    </location>
</feature>
<dbReference type="PANTHER" id="PTHR23232:SF152">
    <property type="entry name" value="ZINC FINGER PROTEIN 182"/>
    <property type="match status" value="1"/>
</dbReference>
<dbReference type="Gene3D" id="6.10.140.140">
    <property type="match status" value="1"/>
</dbReference>
<dbReference type="Pfam" id="PF01352">
    <property type="entry name" value="KRAB"/>
    <property type="match status" value="1"/>
</dbReference>
<dbReference type="CDD" id="cd07765">
    <property type="entry name" value="KRAB_A-box"/>
    <property type="match status" value="1"/>
</dbReference>
<evidence type="ECO:0000256" key="1">
    <source>
        <dbReference type="SAM" id="MobiDB-lite"/>
    </source>
</evidence>
<protein>
    <recommendedName>
        <fullName evidence="2">KRAB domain-containing protein</fullName>
    </recommendedName>
</protein>
<dbReference type="EMBL" id="JANPWB010000003">
    <property type="protein sequence ID" value="KAJ1199426.1"/>
    <property type="molecule type" value="Genomic_DNA"/>
</dbReference>
<dbReference type="GO" id="GO:0006355">
    <property type="term" value="P:regulation of DNA-templated transcription"/>
    <property type="evidence" value="ECO:0007669"/>
    <property type="project" value="InterPro"/>
</dbReference>
<sequence>MQLLQGSAHLSCLQENKRLDPLDNWCLQCKSSSIMETNIVKRKKKANMFEQRPEQIAVTFKDVAIYFSEETWHLLEEWQKELYSIAMKEIHGALLALGYTIANPDVLFRIKKEAEPCYQDDECWAGRGRSSSNPAKCLAFYPDIFLRVDVDEHSGVSGCPDSARSLSRNIPNRGHPDISQDLSSKVTEKQQYPFKCKQLEWKKSDKTGYPVISTDKPPRHKREDLLYPIDHLDTQEKRSVLTDSINNNPEVILIVKEEEPYSRGNHGLERGKMATTHTTKDVIAISKKKERLNQELTGNRTLQLIDITVREEPSLAVLLALVPDTGHIRWPLPTFPYVDHK</sequence>
<evidence type="ECO:0000313" key="3">
    <source>
        <dbReference type="EMBL" id="KAJ1199426.1"/>
    </source>
</evidence>
<gene>
    <name evidence="3" type="ORF">NDU88_003262</name>
</gene>
<evidence type="ECO:0000313" key="4">
    <source>
        <dbReference type="Proteomes" id="UP001066276"/>
    </source>
</evidence>
<dbReference type="SUPFAM" id="SSF109640">
    <property type="entry name" value="KRAB domain (Kruppel-associated box)"/>
    <property type="match status" value="1"/>
</dbReference>
<keyword evidence="4" id="KW-1185">Reference proteome</keyword>
<name>A0AAV7VEZ6_PLEWA</name>
<feature type="domain" description="KRAB" evidence="2">
    <location>
        <begin position="58"/>
        <end position="129"/>
    </location>
</feature>
<dbReference type="PROSITE" id="PS50805">
    <property type="entry name" value="KRAB"/>
    <property type="match status" value="1"/>
</dbReference>